<dbReference type="KEGG" id="amr:AM1_4643"/>
<dbReference type="HOGENOM" id="CLU_3148200_0_0_3"/>
<evidence type="ECO:0000313" key="2">
    <source>
        <dbReference type="Proteomes" id="UP000000268"/>
    </source>
</evidence>
<protein>
    <submittedName>
        <fullName evidence="1">Uncharacterized protein</fullName>
    </submittedName>
</protein>
<dbReference type="AlphaFoldDB" id="B0C0C5"/>
<gene>
    <name evidence="1" type="ordered locus">AM1_4643</name>
</gene>
<accession>B0C0C5</accession>
<sequence length="48" mass="5474">MLGQGPEYSLGYFVSNFLEIKDNCISACRLKHFLQKCYGSATGRRRKS</sequence>
<keyword evidence="2" id="KW-1185">Reference proteome</keyword>
<name>B0C0C5_ACAM1</name>
<reference evidence="1 2" key="1">
    <citation type="journal article" date="2008" name="Proc. Natl. Acad. Sci. U.S.A.">
        <title>Niche adaptation and genome expansion in the chlorophyll d-producing cyanobacterium Acaryochloris marina.</title>
        <authorList>
            <person name="Swingley W.D."/>
            <person name="Chen M."/>
            <person name="Cheung P.C."/>
            <person name="Conrad A.L."/>
            <person name="Dejesa L.C."/>
            <person name="Hao J."/>
            <person name="Honchak B.M."/>
            <person name="Karbach L.E."/>
            <person name="Kurdoglu A."/>
            <person name="Lahiri S."/>
            <person name="Mastrian S.D."/>
            <person name="Miyashita H."/>
            <person name="Page L."/>
            <person name="Ramakrishna P."/>
            <person name="Satoh S."/>
            <person name="Sattley W.M."/>
            <person name="Shimada Y."/>
            <person name="Taylor H.L."/>
            <person name="Tomo T."/>
            <person name="Tsuchiya T."/>
            <person name="Wang Z.T."/>
            <person name="Raymond J."/>
            <person name="Mimuro M."/>
            <person name="Blankenship R.E."/>
            <person name="Touchman J.W."/>
        </authorList>
    </citation>
    <scope>NUCLEOTIDE SEQUENCE [LARGE SCALE GENOMIC DNA]</scope>
    <source>
        <strain evidence="2">MBIC 11017</strain>
    </source>
</reference>
<dbReference type="EMBL" id="CP000828">
    <property type="protein sequence ID" value="ABW29617.1"/>
    <property type="molecule type" value="Genomic_DNA"/>
</dbReference>
<organism evidence="1 2">
    <name type="scientific">Acaryochloris marina (strain MBIC 11017)</name>
    <dbReference type="NCBI Taxonomy" id="329726"/>
    <lineage>
        <taxon>Bacteria</taxon>
        <taxon>Bacillati</taxon>
        <taxon>Cyanobacteriota</taxon>
        <taxon>Cyanophyceae</taxon>
        <taxon>Acaryochloridales</taxon>
        <taxon>Acaryochloridaceae</taxon>
        <taxon>Acaryochloris</taxon>
    </lineage>
</organism>
<evidence type="ECO:0000313" key="1">
    <source>
        <dbReference type="EMBL" id="ABW29617.1"/>
    </source>
</evidence>
<dbReference type="Proteomes" id="UP000000268">
    <property type="component" value="Chromosome"/>
</dbReference>
<proteinExistence type="predicted"/>